<protein>
    <submittedName>
        <fullName evidence="7">ABC transporter permease</fullName>
    </submittedName>
</protein>
<evidence type="ECO:0000313" key="7">
    <source>
        <dbReference type="EMBL" id="PTQ12837.1"/>
    </source>
</evidence>
<feature type="transmembrane region" description="Helical" evidence="5">
    <location>
        <begin position="188"/>
        <end position="205"/>
    </location>
</feature>
<feature type="transmembrane region" description="Helical" evidence="5">
    <location>
        <begin position="317"/>
        <end position="343"/>
    </location>
</feature>
<keyword evidence="8" id="KW-1185">Reference proteome</keyword>
<organism evidence="7 8">
    <name type="scientific">Sphingomonas oleivorans</name>
    <dbReference type="NCBI Taxonomy" id="1735121"/>
    <lineage>
        <taxon>Bacteria</taxon>
        <taxon>Pseudomonadati</taxon>
        <taxon>Pseudomonadota</taxon>
        <taxon>Alphaproteobacteria</taxon>
        <taxon>Sphingomonadales</taxon>
        <taxon>Sphingomonadaceae</taxon>
        <taxon>Sphingomonas</taxon>
    </lineage>
</organism>
<evidence type="ECO:0000256" key="4">
    <source>
        <dbReference type="ARBA" id="ARBA00023136"/>
    </source>
</evidence>
<keyword evidence="2 5" id="KW-0812">Transmembrane</keyword>
<gene>
    <name evidence="7" type="ORF">CLG96_01430</name>
</gene>
<evidence type="ECO:0000256" key="5">
    <source>
        <dbReference type="SAM" id="Phobius"/>
    </source>
</evidence>
<sequence>MRQIFRAAWVIARRDYVATVWSKTFLLFLLGPLFPIAFGLFFGSIGERAAEAGRGSVAVIADMRDGRAIADAHLRLSGRLGRRALPELNIVAPEQDEAAQIRRLLADPKANSIAVLTGGLVRPALHAAEGRLDTLDGELALILDRAREARVMGAAVPSPVEILRRPIEGAAGDDKGGRELIARAGQTLLVLLIMILAGMLLSNLIEEKSNKVIEVLAAAVPIDAIFLGKLAAMLAMSLTGIFVWGGAAAIAAALFLAGDPGSIPAPAVGWSAFAALGLLYFAAAYLLVGALFLGIGGQASTVREVQTLSMPLTMGQLAIFALASTAIGAPDGPAGLAASAFPWSSPFAMIARAAERPELWPHLLAIGWQLLWLALIIRIASRLFRLSVLSSGRRHGWLAKLRARA</sequence>
<dbReference type="RefSeq" id="WP_107966074.1">
    <property type="nucleotide sequence ID" value="NZ_NWBU01000004.1"/>
</dbReference>
<comment type="subcellular location">
    <subcellularLocation>
        <location evidence="1">Membrane</location>
        <topology evidence="1">Multi-pass membrane protein</topology>
    </subcellularLocation>
</comment>
<feature type="transmembrane region" description="Helical" evidence="5">
    <location>
        <begin position="270"/>
        <end position="296"/>
    </location>
</feature>
<feature type="transmembrane region" description="Helical" evidence="5">
    <location>
        <begin position="238"/>
        <end position="258"/>
    </location>
</feature>
<dbReference type="EMBL" id="NWBU01000004">
    <property type="protein sequence ID" value="PTQ12837.1"/>
    <property type="molecule type" value="Genomic_DNA"/>
</dbReference>
<reference evidence="7 8" key="1">
    <citation type="submission" date="2017-09" db="EMBL/GenBank/DDBJ databases">
        <title>Sphingomonas panjinensis sp.nov., isolated from oil-contaminated soil.</title>
        <authorList>
            <person name="Wang L."/>
            <person name="Chen L."/>
        </authorList>
    </citation>
    <scope>NUCLEOTIDE SEQUENCE [LARGE SCALE GENOMIC DNA]</scope>
    <source>
        <strain evidence="7 8">FW-11</strain>
    </source>
</reference>
<keyword evidence="3 5" id="KW-1133">Transmembrane helix</keyword>
<dbReference type="GO" id="GO:0016020">
    <property type="term" value="C:membrane"/>
    <property type="evidence" value="ECO:0007669"/>
    <property type="project" value="UniProtKB-SubCell"/>
</dbReference>
<feature type="transmembrane region" description="Helical" evidence="5">
    <location>
        <begin position="211"/>
        <end position="231"/>
    </location>
</feature>
<name>A0A2T5G120_9SPHN</name>
<evidence type="ECO:0000259" key="6">
    <source>
        <dbReference type="Pfam" id="PF12698"/>
    </source>
</evidence>
<evidence type="ECO:0000256" key="2">
    <source>
        <dbReference type="ARBA" id="ARBA00022692"/>
    </source>
</evidence>
<evidence type="ECO:0000256" key="1">
    <source>
        <dbReference type="ARBA" id="ARBA00004141"/>
    </source>
</evidence>
<evidence type="ECO:0000313" key="8">
    <source>
        <dbReference type="Proteomes" id="UP000244162"/>
    </source>
</evidence>
<accession>A0A2T5G120</accession>
<feature type="domain" description="ABC-2 type transporter transmembrane" evidence="6">
    <location>
        <begin position="188"/>
        <end position="377"/>
    </location>
</feature>
<dbReference type="AlphaFoldDB" id="A0A2T5G120"/>
<keyword evidence="4 5" id="KW-0472">Membrane</keyword>
<evidence type="ECO:0000256" key="3">
    <source>
        <dbReference type="ARBA" id="ARBA00022989"/>
    </source>
</evidence>
<dbReference type="OrthoDB" id="7388589at2"/>
<proteinExistence type="predicted"/>
<dbReference type="GO" id="GO:0140359">
    <property type="term" value="F:ABC-type transporter activity"/>
    <property type="evidence" value="ECO:0007669"/>
    <property type="project" value="InterPro"/>
</dbReference>
<feature type="transmembrane region" description="Helical" evidence="5">
    <location>
        <begin position="363"/>
        <end position="384"/>
    </location>
</feature>
<feature type="transmembrane region" description="Helical" evidence="5">
    <location>
        <begin position="25"/>
        <end position="45"/>
    </location>
</feature>
<dbReference type="InterPro" id="IPR013525">
    <property type="entry name" value="ABC2_TM"/>
</dbReference>
<dbReference type="Pfam" id="PF12698">
    <property type="entry name" value="ABC2_membrane_3"/>
    <property type="match status" value="1"/>
</dbReference>
<comment type="caution">
    <text evidence="7">The sequence shown here is derived from an EMBL/GenBank/DDBJ whole genome shotgun (WGS) entry which is preliminary data.</text>
</comment>
<dbReference type="Proteomes" id="UP000244162">
    <property type="component" value="Unassembled WGS sequence"/>
</dbReference>